<evidence type="ECO:0000313" key="7">
    <source>
        <dbReference type="Proteomes" id="UP000238415"/>
    </source>
</evidence>
<keyword evidence="7" id="KW-1185">Reference proteome</keyword>
<dbReference type="Proteomes" id="UP000238415">
    <property type="component" value="Unassembled WGS sequence"/>
</dbReference>
<evidence type="ECO:0000256" key="5">
    <source>
        <dbReference type="HAMAP-Rule" id="MF_01197"/>
    </source>
</evidence>
<organism evidence="6 7">
    <name type="scientific">Neomoorella humiferrea</name>
    <dbReference type="NCBI Taxonomy" id="676965"/>
    <lineage>
        <taxon>Bacteria</taxon>
        <taxon>Bacillati</taxon>
        <taxon>Bacillota</taxon>
        <taxon>Clostridia</taxon>
        <taxon>Neomoorellales</taxon>
        <taxon>Neomoorellaceae</taxon>
        <taxon>Neomoorella</taxon>
    </lineage>
</organism>
<reference evidence="6 7" key="1">
    <citation type="submission" date="2018-03" db="EMBL/GenBank/DDBJ databases">
        <title>Genome sequence of Moorella humiferrea DSM 23265.</title>
        <authorList>
            <person name="Poehlein A."/>
            <person name="Daniel R."/>
        </authorList>
    </citation>
    <scope>NUCLEOTIDE SEQUENCE [LARGE SCALE GENOMIC DNA]</scope>
    <source>
        <strain evidence="6 7">DSM 23265</strain>
    </source>
</reference>
<gene>
    <name evidence="5 6" type="primary">sepF</name>
    <name evidence="6" type="ORF">MOHU_19690</name>
</gene>
<keyword evidence="5" id="KW-0963">Cytoplasm</keyword>
<keyword evidence="1 5" id="KW-0132">Cell division</keyword>
<dbReference type="AlphaFoldDB" id="A0A2T0AMT2"/>
<dbReference type="RefSeq" id="WP_106005901.1">
    <property type="nucleotide sequence ID" value="NZ_CP136418.1"/>
</dbReference>
<comment type="subunit">
    <text evidence="5">Homodimer. Interacts with FtsZ.</text>
</comment>
<dbReference type="EMBL" id="PVXM01000049">
    <property type="protein sequence ID" value="PRR70178.1"/>
    <property type="molecule type" value="Genomic_DNA"/>
</dbReference>
<keyword evidence="3 5" id="KW-0131">Cell cycle</keyword>
<dbReference type="PANTHER" id="PTHR35798:SF1">
    <property type="entry name" value="CELL DIVISION PROTEIN SEPF"/>
    <property type="match status" value="1"/>
</dbReference>
<dbReference type="InterPro" id="IPR023052">
    <property type="entry name" value="Cell_div_SepF"/>
</dbReference>
<dbReference type="GO" id="GO:0043093">
    <property type="term" value="P:FtsZ-dependent cytokinesis"/>
    <property type="evidence" value="ECO:0007669"/>
    <property type="project" value="UniProtKB-UniRule"/>
</dbReference>
<dbReference type="Gene3D" id="3.30.110.150">
    <property type="entry name" value="SepF-like protein"/>
    <property type="match status" value="1"/>
</dbReference>
<evidence type="ECO:0000256" key="4">
    <source>
        <dbReference type="ARBA" id="ARBA00044936"/>
    </source>
</evidence>
<comment type="similarity">
    <text evidence="5">Belongs to the SepF family.</text>
</comment>
<comment type="subcellular location">
    <subcellularLocation>
        <location evidence="5">Cytoplasm</location>
    </subcellularLocation>
    <text evidence="5">Localizes to the division site, in a FtsZ-dependent manner.</text>
</comment>
<comment type="function">
    <text evidence="4 5">Cell division protein that is part of the divisome complex and is recruited early to the Z-ring. Probably stimulates Z-ring formation, perhaps through the cross-linking of FtsZ protofilaments. Its function overlaps with FtsA.</text>
</comment>
<evidence type="ECO:0000256" key="1">
    <source>
        <dbReference type="ARBA" id="ARBA00022618"/>
    </source>
</evidence>
<evidence type="ECO:0000313" key="6">
    <source>
        <dbReference type="EMBL" id="PRR70178.1"/>
    </source>
</evidence>
<evidence type="ECO:0000256" key="2">
    <source>
        <dbReference type="ARBA" id="ARBA00023210"/>
    </source>
</evidence>
<keyword evidence="2 5" id="KW-0717">Septation</keyword>
<dbReference type="Pfam" id="PF04472">
    <property type="entry name" value="SepF"/>
    <property type="match status" value="1"/>
</dbReference>
<dbReference type="OrthoDB" id="9815206at2"/>
<proteinExistence type="inferred from homology"/>
<dbReference type="GO" id="GO:0000917">
    <property type="term" value="P:division septum assembly"/>
    <property type="evidence" value="ECO:0007669"/>
    <property type="project" value="UniProtKB-KW"/>
</dbReference>
<comment type="caution">
    <text evidence="6">The sequence shown here is derived from an EMBL/GenBank/DDBJ whole genome shotgun (WGS) entry which is preliminary data.</text>
</comment>
<dbReference type="GO" id="GO:0005737">
    <property type="term" value="C:cytoplasm"/>
    <property type="evidence" value="ECO:0007669"/>
    <property type="project" value="UniProtKB-SubCell"/>
</dbReference>
<evidence type="ECO:0000256" key="3">
    <source>
        <dbReference type="ARBA" id="ARBA00023306"/>
    </source>
</evidence>
<accession>A0A2T0AMT2</accession>
<dbReference type="PANTHER" id="PTHR35798">
    <property type="entry name" value="CELL DIVISION PROTEIN SEPF"/>
    <property type="match status" value="1"/>
</dbReference>
<dbReference type="HAMAP" id="MF_01197">
    <property type="entry name" value="SepF"/>
    <property type="match status" value="1"/>
</dbReference>
<dbReference type="InterPro" id="IPR038594">
    <property type="entry name" value="SepF-like_sf"/>
</dbReference>
<sequence length="150" mass="16482">MAFWDGLLQWLGYGSEEDDRERDNGGKAWETPVVSPIPAAQNRAKVVSLPTARQSLRLVVARPQSFDQAAGLAEHLKNYRPLIVNVEAMPVDEARRIVDFLSGATYALGGMVRRVTSGIFLFTPSNIDLSGDLEEHMGGSINWLEAAGRK</sequence>
<protein>
    <recommendedName>
        <fullName evidence="5">Cell division protein SepF</fullName>
    </recommendedName>
</protein>
<name>A0A2T0AMT2_9FIRM</name>
<dbReference type="InterPro" id="IPR007561">
    <property type="entry name" value="Cell_div_SepF/SepF-rel"/>
</dbReference>